<dbReference type="GO" id="GO:0035267">
    <property type="term" value="C:NuA4 histone acetyltransferase complex"/>
    <property type="evidence" value="ECO:0007669"/>
    <property type="project" value="TreeGrafter"/>
</dbReference>
<comment type="subcellular location">
    <subcellularLocation>
        <location evidence="1">Nucleus</location>
    </subcellularLocation>
</comment>
<comment type="similarity">
    <text evidence="2">Belongs to the EAF7 family.</text>
</comment>
<proteinExistence type="inferred from homology"/>
<protein>
    <recommendedName>
        <fullName evidence="10">Chromatin modification-related protein EAF7</fullName>
    </recommendedName>
</protein>
<evidence type="ECO:0000256" key="2">
    <source>
        <dbReference type="ARBA" id="ARBA00007117"/>
    </source>
</evidence>
<comment type="caution">
    <text evidence="8">The sequence shown here is derived from an EMBL/GenBank/DDBJ whole genome shotgun (WGS) entry which is preliminary data.</text>
</comment>
<evidence type="ECO:0000256" key="1">
    <source>
        <dbReference type="ARBA" id="ARBA00004123"/>
    </source>
</evidence>
<sequence length="296" mass="31801">MTVSPTSKTTSSHSKHPPTSSVPPPSPTTKSSESSFLATVEGEISFFRSIMRARPVGRHRYFHILAIQNAIQKETGKLLHVESIWEKLQSCYDLDALDSIDFEAEGYQLLPNATSTVAVRSPSPSENLARHPFFREEYSLPFDESFENLISQRRMRATASASSSPNPSPTPASSSTKSHQRKGATTTTSGSGRRRAKSKADLAGLVGGDSDSSALTQESGDEGAVGTPRESVVTGTDGGTEFGEDEDVEMKEPSPARSVSPKQLRGKTKAAKKGKSRTTAPGPSTTTTRSGKKRKR</sequence>
<evidence type="ECO:0008006" key="10">
    <source>
        <dbReference type="Google" id="ProtNLM"/>
    </source>
</evidence>
<evidence type="ECO:0000256" key="6">
    <source>
        <dbReference type="ARBA" id="ARBA00023242"/>
    </source>
</evidence>
<dbReference type="PANTHER" id="PTHR13581:SF5">
    <property type="entry name" value="MRG_MORF4L-BINDING PROTEIN"/>
    <property type="match status" value="1"/>
</dbReference>
<dbReference type="InterPro" id="IPR012423">
    <property type="entry name" value="Eaf7/MRGBP"/>
</dbReference>
<dbReference type="Proteomes" id="UP000629468">
    <property type="component" value="Unassembled WGS sequence"/>
</dbReference>
<dbReference type="OMA" id="QHTRIPY"/>
<name>A0A8H7EZB6_AGABI</name>
<accession>A0A8H7EZB6</accession>
<evidence type="ECO:0000313" key="9">
    <source>
        <dbReference type="Proteomes" id="UP000629468"/>
    </source>
</evidence>
<evidence type="ECO:0000256" key="4">
    <source>
        <dbReference type="ARBA" id="ARBA00023015"/>
    </source>
</evidence>
<evidence type="ECO:0000256" key="7">
    <source>
        <dbReference type="SAM" id="MobiDB-lite"/>
    </source>
</evidence>
<feature type="region of interest" description="Disordered" evidence="7">
    <location>
        <begin position="1"/>
        <end position="34"/>
    </location>
</feature>
<dbReference type="GO" id="GO:0005634">
    <property type="term" value="C:nucleus"/>
    <property type="evidence" value="ECO:0007669"/>
    <property type="project" value="UniProtKB-SubCell"/>
</dbReference>
<evidence type="ECO:0000256" key="3">
    <source>
        <dbReference type="ARBA" id="ARBA00022853"/>
    </source>
</evidence>
<feature type="compositionally biased region" description="Basic residues" evidence="7">
    <location>
        <begin position="264"/>
        <end position="276"/>
    </location>
</feature>
<evidence type="ECO:0000313" key="8">
    <source>
        <dbReference type="EMBL" id="KAF7768604.1"/>
    </source>
</evidence>
<keyword evidence="4" id="KW-0805">Transcription regulation</keyword>
<feature type="compositionally biased region" description="Low complexity" evidence="7">
    <location>
        <begin position="277"/>
        <end position="289"/>
    </location>
</feature>
<dbReference type="Pfam" id="PF07904">
    <property type="entry name" value="Eaf7"/>
    <property type="match status" value="1"/>
</dbReference>
<dbReference type="AlphaFoldDB" id="A0A8H7EZB6"/>
<keyword evidence="5" id="KW-0804">Transcription</keyword>
<gene>
    <name evidence="8" type="ORF">Agabi119p4_7847</name>
</gene>
<feature type="compositionally biased region" description="Low complexity" evidence="7">
    <location>
        <begin position="157"/>
        <end position="191"/>
    </location>
</feature>
<dbReference type="GO" id="GO:0006325">
    <property type="term" value="P:chromatin organization"/>
    <property type="evidence" value="ECO:0007669"/>
    <property type="project" value="UniProtKB-KW"/>
</dbReference>
<organism evidence="8 9">
    <name type="scientific">Agaricus bisporus var. burnettii</name>
    <dbReference type="NCBI Taxonomy" id="192524"/>
    <lineage>
        <taxon>Eukaryota</taxon>
        <taxon>Fungi</taxon>
        <taxon>Dikarya</taxon>
        <taxon>Basidiomycota</taxon>
        <taxon>Agaricomycotina</taxon>
        <taxon>Agaricomycetes</taxon>
        <taxon>Agaricomycetidae</taxon>
        <taxon>Agaricales</taxon>
        <taxon>Agaricineae</taxon>
        <taxon>Agaricaceae</taxon>
        <taxon>Agaricus</taxon>
    </lineage>
</organism>
<reference evidence="8 9" key="1">
    <citation type="journal article" name="Sci. Rep.">
        <title>Telomere-to-telomere assembled and centromere annotated genomes of the two main subspecies of the button mushroom Agaricus bisporus reveal especially polymorphic chromosome ends.</title>
        <authorList>
            <person name="Sonnenberg A.S.M."/>
            <person name="Sedaghat-Telgerd N."/>
            <person name="Lavrijssen B."/>
            <person name="Ohm R.A."/>
            <person name="Hendrickx P.M."/>
            <person name="Scholtmeijer K."/>
            <person name="Baars J.J.P."/>
            <person name="van Peer A."/>
        </authorList>
    </citation>
    <scope>NUCLEOTIDE SEQUENCE [LARGE SCALE GENOMIC DNA]</scope>
    <source>
        <strain evidence="8 9">H119_p4</strain>
    </source>
</reference>
<dbReference type="PANTHER" id="PTHR13581">
    <property type="entry name" value="MRG-BINDING PROTEIN"/>
    <property type="match status" value="1"/>
</dbReference>
<evidence type="ECO:0000256" key="5">
    <source>
        <dbReference type="ARBA" id="ARBA00023163"/>
    </source>
</evidence>
<dbReference type="GO" id="GO:0006357">
    <property type="term" value="P:regulation of transcription by RNA polymerase II"/>
    <property type="evidence" value="ECO:0007669"/>
    <property type="project" value="TreeGrafter"/>
</dbReference>
<keyword evidence="6" id="KW-0539">Nucleus</keyword>
<dbReference type="EMBL" id="JABXXO010000010">
    <property type="protein sequence ID" value="KAF7768604.1"/>
    <property type="molecule type" value="Genomic_DNA"/>
</dbReference>
<keyword evidence="3" id="KW-0156">Chromatin regulator</keyword>
<feature type="region of interest" description="Disordered" evidence="7">
    <location>
        <begin position="153"/>
        <end position="296"/>
    </location>
</feature>
<feature type="compositionally biased region" description="Low complexity" evidence="7">
    <location>
        <begin position="1"/>
        <end position="12"/>
    </location>
</feature>